<dbReference type="EMBL" id="OU900097">
    <property type="protein sequence ID" value="CAG9861167.1"/>
    <property type="molecule type" value="Genomic_DNA"/>
</dbReference>
<keyword evidence="4" id="KW-0676">Redox-active center</keyword>
<evidence type="ECO:0000313" key="7">
    <source>
        <dbReference type="Proteomes" id="UP001153712"/>
    </source>
</evidence>
<dbReference type="InterPro" id="IPR036249">
    <property type="entry name" value="Thioredoxin-like_sf"/>
</dbReference>
<keyword evidence="1 4" id="KW-1015">Disulfide bond</keyword>
<evidence type="ECO:0000256" key="4">
    <source>
        <dbReference type="PIRSR" id="PIRSR000077-4"/>
    </source>
</evidence>
<feature type="site" description="Deprotonates C-terminal active site Cys" evidence="3">
    <location>
        <position position="26"/>
    </location>
</feature>
<feature type="active site" description="Nucleophile" evidence="3">
    <location>
        <position position="32"/>
    </location>
</feature>
<dbReference type="PIRSF" id="PIRSF000077">
    <property type="entry name" value="Thioredoxin"/>
    <property type="match status" value="1"/>
</dbReference>
<comment type="similarity">
    <text evidence="2">Belongs to the thioredoxin family.</text>
</comment>
<reference evidence="6" key="1">
    <citation type="submission" date="2022-01" db="EMBL/GenBank/DDBJ databases">
        <authorList>
            <person name="King R."/>
        </authorList>
    </citation>
    <scope>NUCLEOTIDE SEQUENCE</scope>
</reference>
<dbReference type="PRINTS" id="PR00421">
    <property type="entry name" value="THIOREDOXIN"/>
</dbReference>
<evidence type="ECO:0000256" key="3">
    <source>
        <dbReference type="PIRSR" id="PIRSR000077-1"/>
    </source>
</evidence>
<dbReference type="GO" id="GO:0015035">
    <property type="term" value="F:protein-disulfide reductase activity"/>
    <property type="evidence" value="ECO:0007669"/>
    <property type="project" value="InterPro"/>
</dbReference>
<dbReference type="CDD" id="cd02947">
    <property type="entry name" value="TRX_family"/>
    <property type="match status" value="1"/>
</dbReference>
<keyword evidence="7" id="KW-1185">Reference proteome</keyword>
<dbReference type="Proteomes" id="UP001153712">
    <property type="component" value="Chromosome 4"/>
</dbReference>
<dbReference type="PANTHER" id="PTHR46115">
    <property type="entry name" value="THIOREDOXIN-LIKE PROTEIN 1"/>
    <property type="match status" value="1"/>
</dbReference>
<feature type="active site" description="Nucleophile" evidence="3">
    <location>
        <position position="35"/>
    </location>
</feature>
<dbReference type="SUPFAM" id="SSF52833">
    <property type="entry name" value="Thioredoxin-like"/>
    <property type="match status" value="1"/>
</dbReference>
<dbReference type="PROSITE" id="PS00194">
    <property type="entry name" value="THIOREDOXIN_1"/>
    <property type="match status" value="1"/>
</dbReference>
<feature type="disulfide bond" description="Redox-active" evidence="4">
    <location>
        <begin position="32"/>
        <end position="35"/>
    </location>
</feature>
<dbReference type="OrthoDB" id="2121326at2759"/>
<dbReference type="Pfam" id="PF00085">
    <property type="entry name" value="Thioredoxin"/>
    <property type="match status" value="1"/>
</dbReference>
<feature type="domain" description="Thioredoxin" evidence="5">
    <location>
        <begin position="1"/>
        <end position="105"/>
    </location>
</feature>
<dbReference type="Gene3D" id="3.40.30.10">
    <property type="entry name" value="Glutaredoxin"/>
    <property type="match status" value="1"/>
</dbReference>
<evidence type="ECO:0000313" key="6">
    <source>
        <dbReference type="EMBL" id="CAG9861167.1"/>
    </source>
</evidence>
<name>A0A9N9TR55_PHYSR</name>
<dbReference type="AlphaFoldDB" id="A0A9N9TR55"/>
<dbReference type="PROSITE" id="PS51352">
    <property type="entry name" value="THIOREDOXIN_2"/>
    <property type="match status" value="1"/>
</dbReference>
<dbReference type="InterPro" id="IPR013766">
    <property type="entry name" value="Thioredoxin_domain"/>
</dbReference>
<evidence type="ECO:0000256" key="2">
    <source>
        <dbReference type="PIRNR" id="PIRNR000077"/>
    </source>
</evidence>
<sequence length="105" mass="11788">MVYQIKDKPDLDAKIAEAGGNLIVLDFSASWCGPCKMISPKLDELVTTYPDVLIVKIDVDDCEELAVEYNIKSMPTFVFLKNRETVASFSGANFEKLDETIKQHK</sequence>
<accession>A0A9N9TR55</accession>
<gene>
    <name evidence="6" type="ORF">PHYEVI_LOCUS7510</name>
</gene>
<feature type="site" description="Contributes to redox potential value" evidence="3">
    <location>
        <position position="33"/>
    </location>
</feature>
<protein>
    <recommendedName>
        <fullName evidence="2">Thioredoxin</fullName>
    </recommendedName>
</protein>
<dbReference type="FunFam" id="3.40.30.10:FF:000245">
    <property type="entry name" value="Thioredoxin"/>
    <property type="match status" value="1"/>
</dbReference>
<feature type="site" description="Contributes to redox potential value" evidence="3">
    <location>
        <position position="34"/>
    </location>
</feature>
<dbReference type="InterPro" id="IPR017937">
    <property type="entry name" value="Thioredoxin_CS"/>
</dbReference>
<dbReference type="InterPro" id="IPR005746">
    <property type="entry name" value="Thioredoxin"/>
</dbReference>
<evidence type="ECO:0000256" key="1">
    <source>
        <dbReference type="ARBA" id="ARBA00023157"/>
    </source>
</evidence>
<organism evidence="6 7">
    <name type="scientific">Phyllotreta striolata</name>
    <name type="common">Striped flea beetle</name>
    <name type="synonym">Crioceris striolata</name>
    <dbReference type="NCBI Taxonomy" id="444603"/>
    <lineage>
        <taxon>Eukaryota</taxon>
        <taxon>Metazoa</taxon>
        <taxon>Ecdysozoa</taxon>
        <taxon>Arthropoda</taxon>
        <taxon>Hexapoda</taxon>
        <taxon>Insecta</taxon>
        <taxon>Pterygota</taxon>
        <taxon>Neoptera</taxon>
        <taxon>Endopterygota</taxon>
        <taxon>Coleoptera</taxon>
        <taxon>Polyphaga</taxon>
        <taxon>Cucujiformia</taxon>
        <taxon>Chrysomeloidea</taxon>
        <taxon>Chrysomelidae</taxon>
        <taxon>Galerucinae</taxon>
        <taxon>Alticini</taxon>
        <taxon>Phyllotreta</taxon>
    </lineage>
</organism>
<proteinExistence type="inferred from homology"/>
<evidence type="ECO:0000259" key="5">
    <source>
        <dbReference type="PROSITE" id="PS51352"/>
    </source>
</evidence>